<feature type="domain" description="Glycosyltransferase 2-like" evidence="1">
    <location>
        <begin position="122"/>
        <end position="262"/>
    </location>
</feature>
<dbReference type="SUPFAM" id="SSF53448">
    <property type="entry name" value="Nucleotide-diphospho-sugar transferases"/>
    <property type="match status" value="1"/>
</dbReference>
<dbReference type="EMBL" id="CABL01000001">
    <property type="protein sequence ID" value="CBH74087.1"/>
    <property type="molecule type" value="Genomic_DNA"/>
</dbReference>
<dbReference type="PANTHER" id="PTHR22916:SF3">
    <property type="entry name" value="UDP-GLCNAC:BETAGAL BETA-1,3-N-ACETYLGLUCOSAMINYLTRANSFERASE-LIKE PROTEIN 1"/>
    <property type="match status" value="1"/>
</dbReference>
<evidence type="ECO:0000313" key="2">
    <source>
        <dbReference type="EMBL" id="CBH74087.1"/>
    </source>
</evidence>
<evidence type="ECO:0000259" key="1">
    <source>
        <dbReference type="Pfam" id="PF00535"/>
    </source>
</evidence>
<gene>
    <name evidence="2" type="ORF">CARN1_1974</name>
</gene>
<accession>E6PCA4</accession>
<protein>
    <recommendedName>
        <fullName evidence="1">Glycosyltransferase 2-like domain-containing protein</fullName>
    </recommendedName>
</protein>
<organism evidence="2">
    <name type="scientific">mine drainage metagenome</name>
    <dbReference type="NCBI Taxonomy" id="410659"/>
    <lineage>
        <taxon>unclassified sequences</taxon>
        <taxon>metagenomes</taxon>
        <taxon>ecological metagenomes</taxon>
    </lineage>
</organism>
<reference evidence="2" key="1">
    <citation type="submission" date="2009-10" db="EMBL/GenBank/DDBJ databases">
        <title>Diversity of trophic interactions inside an arsenic-rich microbial ecosystem.</title>
        <authorList>
            <person name="Bertin P.N."/>
            <person name="Heinrich-Salmeron A."/>
            <person name="Pelletier E."/>
            <person name="Goulhen-Chollet F."/>
            <person name="Arsene-Ploetze F."/>
            <person name="Gallien S."/>
            <person name="Calteau A."/>
            <person name="Vallenet D."/>
            <person name="Casiot C."/>
            <person name="Chane-Woon-Ming B."/>
            <person name="Giloteaux L."/>
            <person name="Barakat M."/>
            <person name="Bonnefoy V."/>
            <person name="Bruneel O."/>
            <person name="Chandler M."/>
            <person name="Cleiss J."/>
            <person name="Duran R."/>
            <person name="Elbaz-Poulichet F."/>
            <person name="Fonknechten N."/>
            <person name="Lauga B."/>
            <person name="Mornico D."/>
            <person name="Ortet P."/>
            <person name="Schaeffer C."/>
            <person name="Siguier P."/>
            <person name="Alexander Thil Smith A."/>
            <person name="Van Dorsselaer A."/>
            <person name="Weissenbach J."/>
            <person name="Medigue C."/>
            <person name="Le Paslier D."/>
        </authorList>
    </citation>
    <scope>NUCLEOTIDE SEQUENCE</scope>
</reference>
<sequence>MPPPLFCWGTMNDRRPWSVEDSPARVVRGAFDSEHYLKEREDLRRASVDPVAHYINVGWKEGLSPHPDFDVRFYLDANPDVAASGSEPFYHFLRFGREEGRRPNERGEKFGNRVKRVPPTVSVLLPAYRPNYLDLAISSILAQTFTDFELIIGDDSIGDTLASIISKWQDPRITYRNNPNRQVPASNGRFLLTEANGKYVRFAHDDDFMLPTSLERLVEAADREKAAVVYQARYDVDEMGIVTEARIAVPLGGETRMDARRFFTNVVGASRNFIGEPNNILISRDAMNTVEDPFAIEGRPMQFLGDVALYANMVDRGFEIVGLSYFGGAFRHHQAQFSNSDGPSYSAGLFEWEYLLRWGADRGHLGDDTYLPAIARIVHEMYRAWVHRFPELQRFIDLAGRGEGGKYLTAAYVEALEEARAAVNARTKSDV</sequence>
<dbReference type="AlphaFoldDB" id="E6PCA4"/>
<dbReference type="Gene3D" id="3.90.550.10">
    <property type="entry name" value="Spore Coat Polysaccharide Biosynthesis Protein SpsA, Chain A"/>
    <property type="match status" value="1"/>
</dbReference>
<name>E6PCA4_9ZZZZ</name>
<dbReference type="PANTHER" id="PTHR22916">
    <property type="entry name" value="GLYCOSYLTRANSFERASE"/>
    <property type="match status" value="1"/>
</dbReference>
<dbReference type="InterPro" id="IPR001173">
    <property type="entry name" value="Glyco_trans_2-like"/>
</dbReference>
<dbReference type="InterPro" id="IPR029044">
    <property type="entry name" value="Nucleotide-diphossugar_trans"/>
</dbReference>
<dbReference type="CDD" id="cd00761">
    <property type="entry name" value="Glyco_tranf_GTA_type"/>
    <property type="match status" value="1"/>
</dbReference>
<dbReference type="GO" id="GO:0016758">
    <property type="term" value="F:hexosyltransferase activity"/>
    <property type="evidence" value="ECO:0007669"/>
    <property type="project" value="UniProtKB-ARBA"/>
</dbReference>
<proteinExistence type="predicted"/>
<dbReference type="Pfam" id="PF00535">
    <property type="entry name" value="Glycos_transf_2"/>
    <property type="match status" value="1"/>
</dbReference>
<comment type="caution">
    <text evidence="2">The sequence shown here is derived from an EMBL/GenBank/DDBJ whole genome shotgun (WGS) entry which is preliminary data.</text>
</comment>